<dbReference type="SMART" id="SM00487">
    <property type="entry name" value="DEXDc"/>
    <property type="match status" value="1"/>
</dbReference>
<dbReference type="GO" id="GO:0003676">
    <property type="term" value="F:nucleic acid binding"/>
    <property type="evidence" value="ECO:0007669"/>
    <property type="project" value="InterPro"/>
</dbReference>
<dbReference type="GO" id="GO:0003724">
    <property type="term" value="F:RNA helicase activity"/>
    <property type="evidence" value="ECO:0007669"/>
    <property type="project" value="TreeGrafter"/>
</dbReference>
<evidence type="ECO:0000256" key="4">
    <source>
        <dbReference type="ARBA" id="ARBA00022723"/>
    </source>
</evidence>
<dbReference type="RefSeq" id="WP_012844136.1">
    <property type="nucleotide sequence ID" value="NC_013501.1"/>
</dbReference>
<evidence type="ECO:0000256" key="5">
    <source>
        <dbReference type="ARBA" id="ARBA00022741"/>
    </source>
</evidence>
<evidence type="ECO:0000256" key="7">
    <source>
        <dbReference type="ARBA" id="ARBA00022806"/>
    </source>
</evidence>
<evidence type="ECO:0000313" key="14">
    <source>
        <dbReference type="Proteomes" id="UP000002221"/>
    </source>
</evidence>
<keyword evidence="7" id="KW-0347">Helicase</keyword>
<evidence type="ECO:0000256" key="10">
    <source>
        <dbReference type="ARBA" id="ARBA00038437"/>
    </source>
</evidence>
<reference evidence="13 14" key="1">
    <citation type="journal article" date="2009" name="Stand. Genomic Sci.">
        <title>Complete genome sequence of Rhodothermus marinus type strain (R-10).</title>
        <authorList>
            <person name="Nolan M."/>
            <person name="Tindall B.J."/>
            <person name="Pomrenke H."/>
            <person name="Lapidus A."/>
            <person name="Copeland A."/>
            <person name="Glavina Del Rio T."/>
            <person name="Lucas S."/>
            <person name="Chen F."/>
            <person name="Tice H."/>
            <person name="Cheng J.F."/>
            <person name="Saunders E."/>
            <person name="Han C."/>
            <person name="Bruce D."/>
            <person name="Goodwin L."/>
            <person name="Chain P."/>
            <person name="Pitluck S."/>
            <person name="Ovchinikova G."/>
            <person name="Pati A."/>
            <person name="Ivanova N."/>
            <person name="Mavromatis K."/>
            <person name="Chen A."/>
            <person name="Palaniappan K."/>
            <person name="Land M."/>
            <person name="Hauser L."/>
            <person name="Chang Y.J."/>
            <person name="Jeffries C.D."/>
            <person name="Brettin T."/>
            <person name="Goker M."/>
            <person name="Bristow J."/>
            <person name="Eisen J.A."/>
            <person name="Markowitz V."/>
            <person name="Hugenholtz P."/>
            <person name="Kyrpides N.C."/>
            <person name="Klenk H.P."/>
            <person name="Detter J.C."/>
        </authorList>
    </citation>
    <scope>NUCLEOTIDE SEQUENCE [LARGE SCALE GENOMIC DNA]</scope>
    <source>
        <strain evidence="14">ATCC 43812 / DSM 4252 / R-10</strain>
    </source>
</reference>
<dbReference type="InterPro" id="IPR050079">
    <property type="entry name" value="DEAD_box_RNA_helicase"/>
</dbReference>
<dbReference type="eggNOG" id="COG1203">
    <property type="taxonomic scope" value="Bacteria"/>
</dbReference>
<dbReference type="CDD" id="cd09641">
    <property type="entry name" value="Cas3''_I"/>
    <property type="match status" value="1"/>
</dbReference>
<evidence type="ECO:0000256" key="2">
    <source>
        <dbReference type="ARBA" id="ARBA00009046"/>
    </source>
</evidence>
<dbReference type="GO" id="GO:0046872">
    <property type="term" value="F:metal ion binding"/>
    <property type="evidence" value="ECO:0007669"/>
    <property type="project" value="UniProtKB-KW"/>
</dbReference>
<dbReference type="PROSITE" id="PS51192">
    <property type="entry name" value="HELICASE_ATP_BIND_1"/>
    <property type="match status" value="1"/>
</dbReference>
<comment type="similarity">
    <text evidence="2">In the central section; belongs to the CRISPR-associated helicase Cas3 family.</text>
</comment>
<proteinExistence type="inferred from homology"/>
<name>D0MJ67_RHOM4</name>
<dbReference type="PANTHER" id="PTHR47959">
    <property type="entry name" value="ATP-DEPENDENT RNA HELICASE RHLE-RELATED"/>
    <property type="match status" value="1"/>
</dbReference>
<feature type="domain" description="HD Cas3-type" evidence="12">
    <location>
        <begin position="11"/>
        <end position="235"/>
    </location>
</feature>
<dbReference type="HOGENOM" id="CLU_009347_1_0_10"/>
<feature type="domain" description="Helicase ATP-binding" evidence="11">
    <location>
        <begin position="267"/>
        <end position="464"/>
    </location>
</feature>
<dbReference type="InterPro" id="IPR038257">
    <property type="entry name" value="CRISPR-assoc_Cas3_HD_sf"/>
</dbReference>
<keyword evidence="9" id="KW-0051">Antiviral defense</keyword>
<dbReference type="PANTHER" id="PTHR47959:SF16">
    <property type="entry name" value="CRISPR-ASSOCIATED NUCLEASE_HELICASE CAS3-RELATED"/>
    <property type="match status" value="1"/>
</dbReference>
<dbReference type="Pfam" id="PF22590">
    <property type="entry name" value="Cas3-like_C_2"/>
    <property type="match status" value="1"/>
</dbReference>
<dbReference type="InterPro" id="IPR006474">
    <property type="entry name" value="Helicase_Cas3_CRISPR-ass_core"/>
</dbReference>
<evidence type="ECO:0000313" key="13">
    <source>
        <dbReference type="EMBL" id="ACY48525.1"/>
    </source>
</evidence>
<comment type="similarity">
    <text evidence="10">Belongs to the DEAD box helicase family.</text>
</comment>
<dbReference type="Proteomes" id="UP000002221">
    <property type="component" value="Chromosome"/>
</dbReference>
<evidence type="ECO:0000256" key="8">
    <source>
        <dbReference type="ARBA" id="ARBA00022840"/>
    </source>
</evidence>
<dbReference type="InterPro" id="IPR027417">
    <property type="entry name" value="P-loop_NTPase"/>
</dbReference>
<evidence type="ECO:0000256" key="3">
    <source>
        <dbReference type="ARBA" id="ARBA00022722"/>
    </source>
</evidence>
<dbReference type="EMBL" id="CP001807">
    <property type="protein sequence ID" value="ACY48525.1"/>
    <property type="molecule type" value="Genomic_DNA"/>
</dbReference>
<dbReference type="Gene3D" id="3.40.50.300">
    <property type="entry name" value="P-loop containing nucleotide triphosphate hydrolases"/>
    <property type="match status" value="2"/>
</dbReference>
<accession>D0MJ67</accession>
<evidence type="ECO:0000256" key="1">
    <source>
        <dbReference type="ARBA" id="ARBA00006847"/>
    </source>
</evidence>
<keyword evidence="8" id="KW-0067">ATP-binding</keyword>
<dbReference type="GO" id="GO:0004518">
    <property type="term" value="F:nuclease activity"/>
    <property type="evidence" value="ECO:0007669"/>
    <property type="project" value="UniProtKB-KW"/>
</dbReference>
<dbReference type="AlphaFoldDB" id="D0MJ67"/>
<keyword evidence="4" id="KW-0479">Metal-binding</keyword>
<evidence type="ECO:0000259" key="12">
    <source>
        <dbReference type="PROSITE" id="PS51643"/>
    </source>
</evidence>
<dbReference type="KEGG" id="rmr:Rmar_1639"/>
<evidence type="ECO:0000259" key="11">
    <source>
        <dbReference type="PROSITE" id="PS51192"/>
    </source>
</evidence>
<comment type="similarity">
    <text evidence="1">In the N-terminal section; belongs to the CRISPR-associated nuclease Cas3-HD family.</text>
</comment>
<dbReference type="PROSITE" id="PS51643">
    <property type="entry name" value="HD_CAS3"/>
    <property type="match status" value="1"/>
</dbReference>
<dbReference type="Pfam" id="PF00270">
    <property type="entry name" value="DEAD"/>
    <property type="match status" value="1"/>
</dbReference>
<dbReference type="STRING" id="518766.Rmar_1639"/>
<dbReference type="GO" id="GO:0005829">
    <property type="term" value="C:cytosol"/>
    <property type="evidence" value="ECO:0007669"/>
    <property type="project" value="TreeGrafter"/>
</dbReference>
<evidence type="ECO:0000256" key="6">
    <source>
        <dbReference type="ARBA" id="ARBA00022801"/>
    </source>
</evidence>
<dbReference type="NCBIfam" id="TIGR01596">
    <property type="entry name" value="cas3_HD"/>
    <property type="match status" value="1"/>
</dbReference>
<dbReference type="InterPro" id="IPR001650">
    <property type="entry name" value="Helicase_C-like"/>
</dbReference>
<dbReference type="SUPFAM" id="SSF52540">
    <property type="entry name" value="P-loop containing nucleoside triphosphate hydrolases"/>
    <property type="match status" value="1"/>
</dbReference>
<dbReference type="SMART" id="SM00490">
    <property type="entry name" value="HELICc"/>
    <property type="match status" value="1"/>
</dbReference>
<keyword evidence="14" id="KW-1185">Reference proteome</keyword>
<dbReference type="Gene3D" id="1.10.3210.30">
    <property type="match status" value="1"/>
</dbReference>
<organism evidence="13 14">
    <name type="scientific">Rhodothermus marinus (strain ATCC 43812 / DSM 4252 / R-10)</name>
    <name type="common">Rhodothermus obamensis</name>
    <dbReference type="NCBI Taxonomy" id="518766"/>
    <lineage>
        <taxon>Bacteria</taxon>
        <taxon>Pseudomonadati</taxon>
        <taxon>Rhodothermota</taxon>
        <taxon>Rhodothermia</taxon>
        <taxon>Rhodothermales</taxon>
        <taxon>Rhodothermaceae</taxon>
        <taxon>Rhodothermus</taxon>
    </lineage>
</organism>
<dbReference type="GO" id="GO:0005524">
    <property type="term" value="F:ATP binding"/>
    <property type="evidence" value="ECO:0007669"/>
    <property type="project" value="UniProtKB-KW"/>
</dbReference>
<sequence>MEAEGLLAKSAARGGESLPAHTRQVVARLRQLRERMPDLEEKLELPGLWDALFAAAWVHDFGKAARGFQEMLQSGEKWNYRHEVLSLAFLDWLLPADDPRYPLAVAAVAAHHRDYPVLARQYIEVEDPADSGIDERWQEMDQKRLEALAHWTAEEWPGIVSAERLNVQAPSLHVLLNDVPVLLGDGPDRIRKALACYRRYFGSQRQPARRERRYAWQRRRQALFVRGLMLQADRLASAQAPPLKAPDLDGVEKALPSDRSYWYPHQQKATEHVGSLLLAAPTGSGKTEAALLWARRQLQEGRRGAVCYLLPYQASLNAMYRRFVDKYGLNRKDVALLHSRAVQAVYRELVRGEVTEHAVAYQQAQRFKALGRLHQQPVLLATPYQLLRAAFRLPGYEGQWAMLQGAHLIVDEIHGYEPFRLGLLLGLFSMLQQHFDVRLAVMTATMPSWLRGLLERELKVVWRSADSQLYERFCRHRLFLKEGKLENERVLEEIVQRVHQGEAVLVVTNLVAAAQQLAEALAVRLNSPWPQRCDPEHDPVLLVHSRFTAEDRLQREAVLQARVHRQLRQGGFVVVATQVVEVSLDVDFDTIYTDPAPLEALVQRFGRVNRRRCFKERPVFVMTEAMDWTWPYRQEALMRRTVEHLTRFDGQMIDEAMIGVWLDAVYEPEVPSLQQEVARGRSSYETVAGPEHLVAFESDPNLEDQFDALFDGYEVLPLQLQQEFLRRAERGEYVEAYGLLVPISQGRFHALRQQNALTRLQEYRVWVADCKYDPCLGLQPDIRNETASFML</sequence>
<evidence type="ECO:0000256" key="9">
    <source>
        <dbReference type="ARBA" id="ARBA00023118"/>
    </source>
</evidence>
<dbReference type="NCBIfam" id="TIGR01587">
    <property type="entry name" value="cas3_core"/>
    <property type="match status" value="1"/>
</dbReference>
<keyword evidence="6" id="KW-0378">Hydrolase</keyword>
<dbReference type="InterPro" id="IPR054712">
    <property type="entry name" value="Cas3-like_dom"/>
</dbReference>
<protein>
    <submittedName>
        <fullName evidence="13">CRISPR-associated helicase Cas3</fullName>
    </submittedName>
</protein>
<keyword evidence="3" id="KW-0540">Nuclease</keyword>
<dbReference type="Pfam" id="PF18019">
    <property type="entry name" value="Cas3_HD"/>
    <property type="match status" value="1"/>
</dbReference>
<dbReference type="InterPro" id="IPR006483">
    <property type="entry name" value="CRISPR-assoc_Cas3_HD"/>
</dbReference>
<dbReference type="InterPro" id="IPR014001">
    <property type="entry name" value="Helicase_ATP-bd"/>
</dbReference>
<dbReference type="GO" id="GO:0016787">
    <property type="term" value="F:hydrolase activity"/>
    <property type="evidence" value="ECO:0007669"/>
    <property type="project" value="UniProtKB-KW"/>
</dbReference>
<dbReference type="GO" id="GO:0051607">
    <property type="term" value="P:defense response to virus"/>
    <property type="evidence" value="ECO:0007669"/>
    <property type="project" value="UniProtKB-KW"/>
</dbReference>
<gene>
    <name evidence="13" type="ordered locus">Rmar_1639</name>
</gene>
<dbReference type="InterPro" id="IPR011545">
    <property type="entry name" value="DEAD/DEAH_box_helicase_dom"/>
</dbReference>
<keyword evidence="5" id="KW-0547">Nucleotide-binding</keyword>